<evidence type="ECO:0000313" key="2">
    <source>
        <dbReference type="Proteomes" id="UP000289738"/>
    </source>
</evidence>
<protein>
    <submittedName>
        <fullName evidence="1">Uncharacterized protein</fullName>
    </submittedName>
</protein>
<sequence length="89" mass="10112">MKAIIRNVETKSDQLFQEPKRTYNELNFSSPISNLTSNIQNIILKFTSNMIINDLSYKKLGGDLKVVKYLKFGLSHELSGFITSKKGNV</sequence>
<dbReference type="EMBL" id="SDMP01000011">
    <property type="protein sequence ID" value="RYR28453.1"/>
    <property type="molecule type" value="Genomic_DNA"/>
</dbReference>
<name>A0A445APU8_ARAHY</name>
<comment type="caution">
    <text evidence="1">The sequence shown here is derived from an EMBL/GenBank/DDBJ whole genome shotgun (WGS) entry which is preliminary data.</text>
</comment>
<accession>A0A445APU8</accession>
<dbReference type="Proteomes" id="UP000289738">
    <property type="component" value="Chromosome B01"/>
</dbReference>
<reference evidence="1 2" key="1">
    <citation type="submission" date="2019-01" db="EMBL/GenBank/DDBJ databases">
        <title>Sequencing of cultivated peanut Arachis hypogaea provides insights into genome evolution and oil improvement.</title>
        <authorList>
            <person name="Chen X."/>
        </authorList>
    </citation>
    <scope>NUCLEOTIDE SEQUENCE [LARGE SCALE GENOMIC DNA]</scope>
    <source>
        <strain evidence="2">cv. Fuhuasheng</strain>
        <tissue evidence="1">Leaves</tissue>
    </source>
</reference>
<proteinExistence type="predicted"/>
<dbReference type="AlphaFoldDB" id="A0A445APU8"/>
<gene>
    <name evidence="1" type="ORF">Ahy_B01g052588</name>
</gene>
<keyword evidence="2" id="KW-1185">Reference proteome</keyword>
<organism evidence="1 2">
    <name type="scientific">Arachis hypogaea</name>
    <name type="common">Peanut</name>
    <dbReference type="NCBI Taxonomy" id="3818"/>
    <lineage>
        <taxon>Eukaryota</taxon>
        <taxon>Viridiplantae</taxon>
        <taxon>Streptophyta</taxon>
        <taxon>Embryophyta</taxon>
        <taxon>Tracheophyta</taxon>
        <taxon>Spermatophyta</taxon>
        <taxon>Magnoliopsida</taxon>
        <taxon>eudicotyledons</taxon>
        <taxon>Gunneridae</taxon>
        <taxon>Pentapetalae</taxon>
        <taxon>rosids</taxon>
        <taxon>fabids</taxon>
        <taxon>Fabales</taxon>
        <taxon>Fabaceae</taxon>
        <taxon>Papilionoideae</taxon>
        <taxon>50 kb inversion clade</taxon>
        <taxon>dalbergioids sensu lato</taxon>
        <taxon>Dalbergieae</taxon>
        <taxon>Pterocarpus clade</taxon>
        <taxon>Arachis</taxon>
    </lineage>
</organism>
<evidence type="ECO:0000313" key="1">
    <source>
        <dbReference type="EMBL" id="RYR28453.1"/>
    </source>
</evidence>